<name>F4WP67_ACREC</name>
<evidence type="ECO:0000256" key="1">
    <source>
        <dbReference type="SAM" id="MobiDB-lite"/>
    </source>
</evidence>
<keyword evidence="3" id="KW-1185">Reference proteome</keyword>
<sequence>MKYEVAAMGGMGRGGNSRAAPDNRESHFAGESRARSRICGFDSDLVDEERSKSVGIREPFSVRRKAGGKEDGHVFVFLGAIRTYNKLKSHHPRDLAAITRPWSLGGEREARQVSGSPFSPLWPTAVTTTTEIMMERVHDDGGERVTKAGGKRTTGRHNGINYARGHRPRYGVTTDDPSVRPQSADRTAYDYPYRRSSLRPPPCGWHNSRNRNTAVFARKPEALWGPFDRKKGREGRRGEEAHFLRHETCVSLLSPSLPGRSDPARRTALFIIFTQEPLKVMPGNKQRGLKERGPDANKRSERARKLLRVKSRFWGARRFDYKPRTPVADDNYEQEKDHQVPQEEDHRCTRKGTNFQPKLARAGIKERR</sequence>
<feature type="region of interest" description="Disordered" evidence="1">
    <location>
        <begin position="323"/>
        <end position="368"/>
    </location>
</feature>
<protein>
    <submittedName>
        <fullName evidence="2">Uncharacterized protein</fullName>
    </submittedName>
</protein>
<evidence type="ECO:0000313" key="3">
    <source>
        <dbReference type="Proteomes" id="UP000007755"/>
    </source>
</evidence>
<reference evidence="2" key="1">
    <citation type="submission" date="2011-02" db="EMBL/GenBank/DDBJ databases">
        <title>The genome of the leaf-cutting ant Acromyrmex echinatior suggests key adaptations to social evolution and fungus farming.</title>
        <authorList>
            <person name="Nygaard S."/>
            <person name="Zhang G."/>
        </authorList>
    </citation>
    <scope>NUCLEOTIDE SEQUENCE</scope>
</reference>
<feature type="region of interest" description="Disordered" evidence="1">
    <location>
        <begin position="141"/>
        <end position="184"/>
    </location>
</feature>
<dbReference type="Proteomes" id="UP000007755">
    <property type="component" value="Unassembled WGS sequence"/>
</dbReference>
<gene>
    <name evidence="2" type="ORF">G5I_07577</name>
</gene>
<dbReference type="InParanoid" id="F4WP67"/>
<feature type="compositionally biased region" description="Basic and acidic residues" evidence="1">
    <location>
        <begin position="21"/>
        <end position="33"/>
    </location>
</feature>
<evidence type="ECO:0000313" key="2">
    <source>
        <dbReference type="EMBL" id="EGI63998.1"/>
    </source>
</evidence>
<feature type="compositionally biased region" description="Basic and acidic residues" evidence="1">
    <location>
        <begin position="333"/>
        <end position="347"/>
    </location>
</feature>
<proteinExistence type="predicted"/>
<accession>F4WP67</accession>
<dbReference type="EMBL" id="GL888243">
    <property type="protein sequence ID" value="EGI63998.1"/>
    <property type="molecule type" value="Genomic_DNA"/>
</dbReference>
<dbReference type="AlphaFoldDB" id="F4WP67"/>
<feature type="region of interest" description="Disordered" evidence="1">
    <location>
        <begin position="6"/>
        <end position="33"/>
    </location>
</feature>
<organism evidence="3">
    <name type="scientific">Acromyrmex echinatior</name>
    <name type="common">Panamanian leafcutter ant</name>
    <name type="synonym">Acromyrmex octospinosus echinatior</name>
    <dbReference type="NCBI Taxonomy" id="103372"/>
    <lineage>
        <taxon>Eukaryota</taxon>
        <taxon>Metazoa</taxon>
        <taxon>Ecdysozoa</taxon>
        <taxon>Arthropoda</taxon>
        <taxon>Hexapoda</taxon>
        <taxon>Insecta</taxon>
        <taxon>Pterygota</taxon>
        <taxon>Neoptera</taxon>
        <taxon>Endopterygota</taxon>
        <taxon>Hymenoptera</taxon>
        <taxon>Apocrita</taxon>
        <taxon>Aculeata</taxon>
        <taxon>Formicoidea</taxon>
        <taxon>Formicidae</taxon>
        <taxon>Myrmicinae</taxon>
        <taxon>Acromyrmex</taxon>
    </lineage>
</organism>